<dbReference type="SUPFAM" id="SSF51556">
    <property type="entry name" value="Metallo-dependent hydrolases"/>
    <property type="match status" value="1"/>
</dbReference>
<dbReference type="Gene3D" id="3.20.20.140">
    <property type="entry name" value="Metal-dependent hydrolases"/>
    <property type="match status" value="1"/>
</dbReference>
<name>A0ABP9AJC4_9PSEU</name>
<accession>A0ABP9AJC4</accession>
<comment type="caution">
    <text evidence="4">The sequence shown here is derived from an EMBL/GenBank/DDBJ whole genome shotgun (WGS) entry which is preliminary data.</text>
</comment>
<evidence type="ECO:0000256" key="1">
    <source>
        <dbReference type="ARBA" id="ARBA00023239"/>
    </source>
</evidence>
<dbReference type="RefSeq" id="WP_345412315.1">
    <property type="nucleotide sequence ID" value="NZ_BAABHO010000008.1"/>
</dbReference>
<dbReference type="InterPro" id="IPR006680">
    <property type="entry name" value="Amidohydro-rel"/>
</dbReference>
<sequence length="374" mass="39849">MTAGAVDAVDVVAGAVDTDTHVAPASLDALMPHLAPFWRDYAEGAALRLDPAQAGAYPPGATDGPAPADLATLRERVLDVPAPGGVPVRAAVLSATSAFDVSRNPYYDAALCGALNDWVVEHFLDRDDRLRGSVAVPSGDPEAAVAEIHRRADDPRFVQVLLPVRGHDHRYGHRRFLPVLEAAVAAGLAVTLHAWGRAGSAATPTGFTHTYLADYLSQGHLAQAQLTSLVVEGALDRLPDLRVVVAECGFSWLPPLLWRLDKEWKGIWREVPWVRRPPSSYLQQQVRFTSTPAHLPAAAGELADALAVIGADRLVMYAGDHPHVHGDGAARLLAALDPAGRAAVLGGTAEDFLLRRGRGTGTSTPSQRREEAPR</sequence>
<dbReference type="Pfam" id="PF04909">
    <property type="entry name" value="Amidohydro_2"/>
    <property type="match status" value="1"/>
</dbReference>
<keyword evidence="1" id="KW-0456">Lyase</keyword>
<dbReference type="PANTHER" id="PTHR21240">
    <property type="entry name" value="2-AMINO-3-CARBOXYLMUCONATE-6-SEMIALDEHYDE DECARBOXYLASE"/>
    <property type="match status" value="1"/>
</dbReference>
<dbReference type="InterPro" id="IPR032466">
    <property type="entry name" value="Metal_Hydrolase"/>
</dbReference>
<dbReference type="InterPro" id="IPR032465">
    <property type="entry name" value="ACMSD"/>
</dbReference>
<keyword evidence="5" id="KW-1185">Reference proteome</keyword>
<gene>
    <name evidence="4" type="ORF">GCM10023200_14190</name>
</gene>
<evidence type="ECO:0000259" key="3">
    <source>
        <dbReference type="Pfam" id="PF04909"/>
    </source>
</evidence>
<proteinExistence type="predicted"/>
<dbReference type="PANTHER" id="PTHR21240:SF28">
    <property type="entry name" value="ISO-OROTATE DECARBOXYLASE (EUROFUNG)"/>
    <property type="match status" value="1"/>
</dbReference>
<dbReference type="EMBL" id="BAABHO010000008">
    <property type="protein sequence ID" value="GAA4781893.1"/>
    <property type="molecule type" value="Genomic_DNA"/>
</dbReference>
<evidence type="ECO:0000313" key="5">
    <source>
        <dbReference type="Proteomes" id="UP001500928"/>
    </source>
</evidence>
<feature type="domain" description="Amidohydrolase-related" evidence="3">
    <location>
        <begin position="82"/>
        <end position="353"/>
    </location>
</feature>
<reference evidence="5" key="1">
    <citation type="journal article" date="2019" name="Int. J. Syst. Evol. Microbiol.">
        <title>The Global Catalogue of Microorganisms (GCM) 10K type strain sequencing project: providing services to taxonomists for standard genome sequencing and annotation.</title>
        <authorList>
            <consortium name="The Broad Institute Genomics Platform"/>
            <consortium name="The Broad Institute Genome Sequencing Center for Infectious Disease"/>
            <person name="Wu L."/>
            <person name="Ma J."/>
        </authorList>
    </citation>
    <scope>NUCLEOTIDE SEQUENCE [LARGE SCALE GENOMIC DNA]</scope>
    <source>
        <strain evidence="5">JCM 17979</strain>
    </source>
</reference>
<feature type="region of interest" description="Disordered" evidence="2">
    <location>
        <begin position="355"/>
        <end position="374"/>
    </location>
</feature>
<organism evidence="4 5">
    <name type="scientific">Actinomycetospora chlora</name>
    <dbReference type="NCBI Taxonomy" id="663608"/>
    <lineage>
        <taxon>Bacteria</taxon>
        <taxon>Bacillati</taxon>
        <taxon>Actinomycetota</taxon>
        <taxon>Actinomycetes</taxon>
        <taxon>Pseudonocardiales</taxon>
        <taxon>Pseudonocardiaceae</taxon>
        <taxon>Actinomycetospora</taxon>
    </lineage>
</organism>
<protein>
    <submittedName>
        <fullName evidence="4">Amidohydrolase family protein</fullName>
    </submittedName>
</protein>
<evidence type="ECO:0000313" key="4">
    <source>
        <dbReference type="EMBL" id="GAA4781893.1"/>
    </source>
</evidence>
<dbReference type="Proteomes" id="UP001500928">
    <property type="component" value="Unassembled WGS sequence"/>
</dbReference>
<evidence type="ECO:0000256" key="2">
    <source>
        <dbReference type="SAM" id="MobiDB-lite"/>
    </source>
</evidence>